<evidence type="ECO:0000313" key="3">
    <source>
        <dbReference type="Proteomes" id="UP001302812"/>
    </source>
</evidence>
<feature type="compositionally biased region" description="Basic and acidic residues" evidence="1">
    <location>
        <begin position="54"/>
        <end position="63"/>
    </location>
</feature>
<protein>
    <submittedName>
        <fullName evidence="2">Uncharacterized protein</fullName>
    </submittedName>
</protein>
<dbReference type="RefSeq" id="XP_064669664.1">
    <property type="nucleotide sequence ID" value="XM_064815223.1"/>
</dbReference>
<name>A0AAN6TCX8_9PEZI</name>
<accession>A0AAN6TCX8</accession>
<dbReference type="Proteomes" id="UP001302812">
    <property type="component" value="Unassembled WGS sequence"/>
</dbReference>
<dbReference type="GeneID" id="89939348"/>
<reference evidence="2" key="2">
    <citation type="submission" date="2023-05" db="EMBL/GenBank/DDBJ databases">
        <authorList>
            <consortium name="Lawrence Berkeley National Laboratory"/>
            <person name="Steindorff A."/>
            <person name="Hensen N."/>
            <person name="Bonometti L."/>
            <person name="Westerberg I."/>
            <person name="Brannstrom I.O."/>
            <person name="Guillou S."/>
            <person name="Cros-Aarteil S."/>
            <person name="Calhoun S."/>
            <person name="Haridas S."/>
            <person name="Kuo A."/>
            <person name="Mondo S."/>
            <person name="Pangilinan J."/>
            <person name="Riley R."/>
            <person name="Labutti K."/>
            <person name="Andreopoulos B."/>
            <person name="Lipzen A."/>
            <person name="Chen C."/>
            <person name="Yanf M."/>
            <person name="Daum C."/>
            <person name="Ng V."/>
            <person name="Clum A."/>
            <person name="Ohm R."/>
            <person name="Martin F."/>
            <person name="Silar P."/>
            <person name="Natvig D."/>
            <person name="Lalanne C."/>
            <person name="Gautier V."/>
            <person name="Ament-Velasquez S.L."/>
            <person name="Kruys A."/>
            <person name="Hutchinson M.I."/>
            <person name="Powell A.J."/>
            <person name="Barry K."/>
            <person name="Miller A.N."/>
            <person name="Grigoriev I.V."/>
            <person name="Debuchy R."/>
            <person name="Gladieux P."/>
            <person name="Thoren M.H."/>
            <person name="Johannesson H."/>
        </authorList>
    </citation>
    <scope>NUCLEOTIDE SEQUENCE</scope>
    <source>
        <strain evidence="2">CBS 508.74</strain>
    </source>
</reference>
<comment type="caution">
    <text evidence="2">The sequence shown here is derived from an EMBL/GenBank/DDBJ whole genome shotgun (WGS) entry which is preliminary data.</text>
</comment>
<proteinExistence type="predicted"/>
<evidence type="ECO:0000313" key="2">
    <source>
        <dbReference type="EMBL" id="KAK4112094.1"/>
    </source>
</evidence>
<gene>
    <name evidence="2" type="ORF">N656DRAFT_779584</name>
</gene>
<evidence type="ECO:0000256" key="1">
    <source>
        <dbReference type="SAM" id="MobiDB-lite"/>
    </source>
</evidence>
<sequence length="110" mass="12212">MFILSGQSIRWQARLRTLRFSQAASAMEYPIYLTSVYFGPMHPPPVPADSLLRSVEKSPDARSSHLRIPPMPTLSGQLPVVQQGALAAEYRTDASEPPHAVMHGDFVPQR</sequence>
<feature type="region of interest" description="Disordered" evidence="1">
    <location>
        <begin position="49"/>
        <end position="75"/>
    </location>
</feature>
<reference evidence="2" key="1">
    <citation type="journal article" date="2023" name="Mol. Phylogenet. Evol.">
        <title>Genome-scale phylogeny and comparative genomics of the fungal order Sordariales.</title>
        <authorList>
            <person name="Hensen N."/>
            <person name="Bonometti L."/>
            <person name="Westerberg I."/>
            <person name="Brannstrom I.O."/>
            <person name="Guillou S."/>
            <person name="Cros-Aarteil S."/>
            <person name="Calhoun S."/>
            <person name="Haridas S."/>
            <person name="Kuo A."/>
            <person name="Mondo S."/>
            <person name="Pangilinan J."/>
            <person name="Riley R."/>
            <person name="LaButti K."/>
            <person name="Andreopoulos B."/>
            <person name="Lipzen A."/>
            <person name="Chen C."/>
            <person name="Yan M."/>
            <person name="Daum C."/>
            <person name="Ng V."/>
            <person name="Clum A."/>
            <person name="Steindorff A."/>
            <person name="Ohm R.A."/>
            <person name="Martin F."/>
            <person name="Silar P."/>
            <person name="Natvig D.O."/>
            <person name="Lalanne C."/>
            <person name="Gautier V."/>
            <person name="Ament-Velasquez S.L."/>
            <person name="Kruys A."/>
            <person name="Hutchinson M.I."/>
            <person name="Powell A.J."/>
            <person name="Barry K."/>
            <person name="Miller A.N."/>
            <person name="Grigoriev I.V."/>
            <person name="Debuchy R."/>
            <person name="Gladieux P."/>
            <person name="Hiltunen Thoren M."/>
            <person name="Johannesson H."/>
        </authorList>
    </citation>
    <scope>NUCLEOTIDE SEQUENCE</scope>
    <source>
        <strain evidence="2">CBS 508.74</strain>
    </source>
</reference>
<keyword evidence="3" id="KW-1185">Reference proteome</keyword>
<organism evidence="2 3">
    <name type="scientific">Canariomyces notabilis</name>
    <dbReference type="NCBI Taxonomy" id="2074819"/>
    <lineage>
        <taxon>Eukaryota</taxon>
        <taxon>Fungi</taxon>
        <taxon>Dikarya</taxon>
        <taxon>Ascomycota</taxon>
        <taxon>Pezizomycotina</taxon>
        <taxon>Sordariomycetes</taxon>
        <taxon>Sordariomycetidae</taxon>
        <taxon>Sordariales</taxon>
        <taxon>Chaetomiaceae</taxon>
        <taxon>Canariomyces</taxon>
    </lineage>
</organism>
<dbReference type="AlphaFoldDB" id="A0AAN6TCX8"/>
<dbReference type="EMBL" id="MU853343">
    <property type="protein sequence ID" value="KAK4112094.1"/>
    <property type="molecule type" value="Genomic_DNA"/>
</dbReference>